<dbReference type="InterPro" id="IPR001460">
    <property type="entry name" value="PCN-bd_Tpept"/>
</dbReference>
<organism evidence="3 4">
    <name type="scientific">Actinomadura miaoliensis</name>
    <dbReference type="NCBI Taxonomy" id="430685"/>
    <lineage>
        <taxon>Bacteria</taxon>
        <taxon>Bacillati</taxon>
        <taxon>Actinomycetota</taxon>
        <taxon>Actinomycetes</taxon>
        <taxon>Streptosporangiales</taxon>
        <taxon>Thermomonosporaceae</taxon>
        <taxon>Actinomadura</taxon>
    </lineage>
</organism>
<feature type="domain" description="NTF2-like N-terminal transpeptidase" evidence="2">
    <location>
        <begin position="35"/>
        <end position="143"/>
    </location>
</feature>
<evidence type="ECO:0000259" key="1">
    <source>
        <dbReference type="Pfam" id="PF00905"/>
    </source>
</evidence>
<evidence type="ECO:0000313" key="4">
    <source>
        <dbReference type="Proteomes" id="UP001500683"/>
    </source>
</evidence>
<dbReference type="PANTHER" id="PTHR30627:SF24">
    <property type="entry name" value="PENICILLIN-BINDING PROTEIN 4B"/>
    <property type="match status" value="1"/>
</dbReference>
<dbReference type="PANTHER" id="PTHR30627">
    <property type="entry name" value="PEPTIDOGLYCAN D,D-TRANSPEPTIDASE"/>
    <property type="match status" value="1"/>
</dbReference>
<evidence type="ECO:0000259" key="2">
    <source>
        <dbReference type="Pfam" id="PF05223"/>
    </source>
</evidence>
<keyword evidence="4" id="KW-1185">Reference proteome</keyword>
<evidence type="ECO:0008006" key="5">
    <source>
        <dbReference type="Google" id="ProtNLM"/>
    </source>
</evidence>
<feature type="domain" description="Penicillin-binding protein transpeptidase" evidence="1">
    <location>
        <begin position="242"/>
        <end position="507"/>
    </location>
</feature>
<dbReference type="InterPro" id="IPR007887">
    <property type="entry name" value="MecA_N"/>
</dbReference>
<dbReference type="Gene3D" id="3.40.710.10">
    <property type="entry name" value="DD-peptidase/beta-lactamase superfamily"/>
    <property type="match status" value="1"/>
</dbReference>
<dbReference type="Pfam" id="PF05223">
    <property type="entry name" value="MecA_N"/>
    <property type="match status" value="1"/>
</dbReference>
<sequence>MRARGVLVLAGVLAVVLAAGVVSAYRLSRRSPGSPEQVSRDYFAAWRNGSLTSMAELVADPPDDFAEQHRALSQGLLVYSIRLAPAPLVRPSTDPDRARQEFTVTRNLGSRVTWTYRSTLELGLVKGRWRVLWSPATLHPALTGPATWKLTETETAPVTFADRSGRALPDAGLLQPYIAALSESFGNTGADTMGWAVEVTTGGRPPQRLAVLGADPAERIKTTLDRRIQAAAEETISDGTAALVAVRPSTGEVLAVADRLGGRNAFLGSYPPGSSFKVVTAAALLSDGMSAGSGVGCPASVVTAQRTIRNSDDLSLGDTALRDAFAHSCNTTFAQLTVDRLGAGKLADAAKSFGFGGPITPGIAAVRGGFPEPDGGAELAEAAIGQGRVQASPLVMAMVAAAAADGRWRPPRLVDAKLIREDRQPSRRVPAAGALRDMMRAAVTDGTAKGAGLPEGTAGKTGTAEVGDGGEPHAWFIGFRGDVAFAVLVASGGSGGRTAAPLAARFLRALDQ</sequence>
<reference evidence="4" key="1">
    <citation type="journal article" date="2019" name="Int. J. Syst. Evol. Microbiol.">
        <title>The Global Catalogue of Microorganisms (GCM) 10K type strain sequencing project: providing services to taxonomists for standard genome sequencing and annotation.</title>
        <authorList>
            <consortium name="The Broad Institute Genomics Platform"/>
            <consortium name="The Broad Institute Genome Sequencing Center for Infectious Disease"/>
            <person name="Wu L."/>
            <person name="Ma J."/>
        </authorList>
    </citation>
    <scope>NUCLEOTIDE SEQUENCE [LARGE SCALE GENOMIC DNA]</scope>
    <source>
        <strain evidence="4">JCM 16702</strain>
    </source>
</reference>
<dbReference type="SUPFAM" id="SSF56601">
    <property type="entry name" value="beta-lactamase/transpeptidase-like"/>
    <property type="match status" value="1"/>
</dbReference>
<dbReference type="EMBL" id="BAAAZG010000052">
    <property type="protein sequence ID" value="GAA4095569.1"/>
    <property type="molecule type" value="Genomic_DNA"/>
</dbReference>
<evidence type="ECO:0000313" key="3">
    <source>
        <dbReference type="EMBL" id="GAA4095569.1"/>
    </source>
</evidence>
<proteinExistence type="predicted"/>
<name>A0ABP7WSB1_9ACTN</name>
<dbReference type="Proteomes" id="UP001500683">
    <property type="component" value="Unassembled WGS sequence"/>
</dbReference>
<gene>
    <name evidence="3" type="ORF">GCM10022214_68430</name>
</gene>
<dbReference type="InterPro" id="IPR050515">
    <property type="entry name" value="Beta-lactam/transpept"/>
</dbReference>
<protein>
    <recommendedName>
        <fullName evidence="5">Cell division protein FtsI</fullName>
    </recommendedName>
</protein>
<dbReference type="InterPro" id="IPR012338">
    <property type="entry name" value="Beta-lactam/transpept-like"/>
</dbReference>
<dbReference type="Pfam" id="PF00905">
    <property type="entry name" value="Transpeptidase"/>
    <property type="match status" value="1"/>
</dbReference>
<accession>A0ABP7WSB1</accession>
<comment type="caution">
    <text evidence="3">The sequence shown here is derived from an EMBL/GenBank/DDBJ whole genome shotgun (WGS) entry which is preliminary data.</text>
</comment>
<dbReference type="RefSeq" id="WP_344955878.1">
    <property type="nucleotide sequence ID" value="NZ_BAAAZG010000052.1"/>
</dbReference>